<dbReference type="InterPro" id="IPR002347">
    <property type="entry name" value="SDR_fam"/>
</dbReference>
<dbReference type="PROSITE" id="PS00061">
    <property type="entry name" value="ADH_SHORT"/>
    <property type="match status" value="1"/>
</dbReference>
<dbReference type="FunFam" id="3.40.50.720:FF:000084">
    <property type="entry name" value="Short-chain dehydrogenase reductase"/>
    <property type="match status" value="1"/>
</dbReference>
<dbReference type="PRINTS" id="PR00080">
    <property type="entry name" value="SDRFAMILY"/>
</dbReference>
<sequence>MTRVDITRDDEVESWVREAGEANGIDHLVNAAGIQTYGDLDTTTIADWDKVMSVNLRAFFTASHFAWPHLKARGKGAIVHVSSVQGFANQKNVLGYATTKGAVHAMTRAMAVDCAPHGVRVVSISPGSIRTPLLEYGAAQIAGPEGDPEEVIAMFGRGHPIGRIGTAEEVAGLIAWICSDEGSFVTGADLRIDGGLTAQLGV</sequence>
<proteinExistence type="inferred from homology"/>
<dbReference type="Pfam" id="PF13561">
    <property type="entry name" value="adh_short_C2"/>
    <property type="match status" value="1"/>
</dbReference>
<dbReference type="PRINTS" id="PR00081">
    <property type="entry name" value="GDHRDH"/>
</dbReference>
<evidence type="ECO:0000256" key="1">
    <source>
        <dbReference type="ARBA" id="ARBA00006484"/>
    </source>
</evidence>
<dbReference type="Proteomes" id="UP000019666">
    <property type="component" value="Unassembled WGS sequence"/>
</dbReference>
<dbReference type="CDD" id="cd05233">
    <property type="entry name" value="SDR_c"/>
    <property type="match status" value="1"/>
</dbReference>
<keyword evidence="3" id="KW-1185">Reference proteome</keyword>
<accession>A0A017HPF8</accession>
<dbReference type="HOGENOM" id="CLU_010194_1_0_5"/>
<dbReference type="PANTHER" id="PTHR43975">
    <property type="entry name" value="ZGC:101858"/>
    <property type="match status" value="1"/>
</dbReference>
<dbReference type="EMBL" id="AOSK01000054">
    <property type="protein sequence ID" value="EYD76266.1"/>
    <property type="molecule type" value="Genomic_DNA"/>
</dbReference>
<dbReference type="EC" id="1.1.1.100" evidence="2"/>
<dbReference type="InterPro" id="IPR036291">
    <property type="entry name" value="NAD(P)-bd_dom_sf"/>
</dbReference>
<comment type="caution">
    <text evidence="2">The sequence shown here is derived from an EMBL/GenBank/DDBJ whole genome shotgun (WGS) entry which is preliminary data.</text>
</comment>
<keyword evidence="2" id="KW-0560">Oxidoreductase</keyword>
<dbReference type="PANTHER" id="PTHR43975:SF2">
    <property type="entry name" value="EG:BACR7A4.14 PROTEIN-RELATED"/>
    <property type="match status" value="1"/>
</dbReference>
<dbReference type="STRING" id="442562.Rumeso_02190"/>
<name>A0A017HPF8_9RHOB</name>
<evidence type="ECO:0000313" key="2">
    <source>
        <dbReference type="EMBL" id="EYD76266.1"/>
    </source>
</evidence>
<dbReference type="AlphaFoldDB" id="A0A017HPF8"/>
<gene>
    <name evidence="2" type="ORF">Rumeso_02190</name>
</gene>
<dbReference type="Gene3D" id="3.40.50.720">
    <property type="entry name" value="NAD(P)-binding Rossmann-like Domain"/>
    <property type="match status" value="1"/>
</dbReference>
<dbReference type="InterPro" id="IPR020904">
    <property type="entry name" value="Sc_DH/Rdtase_CS"/>
</dbReference>
<evidence type="ECO:0000313" key="3">
    <source>
        <dbReference type="Proteomes" id="UP000019666"/>
    </source>
</evidence>
<comment type="similarity">
    <text evidence="1">Belongs to the short-chain dehydrogenases/reductases (SDR) family.</text>
</comment>
<dbReference type="SUPFAM" id="SSF51735">
    <property type="entry name" value="NAD(P)-binding Rossmann-fold domains"/>
    <property type="match status" value="1"/>
</dbReference>
<organism evidence="2 3">
    <name type="scientific">Rubellimicrobium mesophilum DSM 19309</name>
    <dbReference type="NCBI Taxonomy" id="442562"/>
    <lineage>
        <taxon>Bacteria</taxon>
        <taxon>Pseudomonadati</taxon>
        <taxon>Pseudomonadota</taxon>
        <taxon>Alphaproteobacteria</taxon>
        <taxon>Rhodobacterales</taxon>
        <taxon>Roseobacteraceae</taxon>
        <taxon>Rubellimicrobium</taxon>
    </lineage>
</organism>
<reference evidence="2 3" key="1">
    <citation type="submission" date="2013-02" db="EMBL/GenBank/DDBJ databases">
        <authorList>
            <person name="Fiebig A."/>
            <person name="Goeker M."/>
            <person name="Klenk H.-P.P."/>
        </authorList>
    </citation>
    <scope>NUCLEOTIDE SEQUENCE [LARGE SCALE GENOMIC DNA]</scope>
    <source>
        <strain evidence="2 3">DSM 19309</strain>
    </source>
</reference>
<protein>
    <submittedName>
        <fullName evidence="2">3-oxoacyl-[acyl-carrier protein] reductase</fullName>
        <ecNumber evidence="2">1.1.1.100</ecNumber>
    </submittedName>
</protein>
<dbReference type="GO" id="GO:0004316">
    <property type="term" value="F:3-oxoacyl-[acyl-carrier-protein] reductase (NADPH) activity"/>
    <property type="evidence" value="ECO:0007669"/>
    <property type="project" value="UniProtKB-EC"/>
</dbReference>